<dbReference type="Pfam" id="PF00544">
    <property type="entry name" value="Pectate_lyase_4"/>
    <property type="match status" value="1"/>
</dbReference>
<comment type="similarity">
    <text evidence="1">Belongs to the polysaccharide lyase 1 family.</text>
</comment>
<dbReference type="InterPro" id="IPR011050">
    <property type="entry name" value="Pectin_lyase_fold/virulence"/>
</dbReference>
<dbReference type="AlphaFoldDB" id="A0A9P5ZS05"/>
<feature type="domain" description="Pectate lyase" evidence="3">
    <location>
        <begin position="120"/>
        <end position="188"/>
    </location>
</feature>
<dbReference type="EMBL" id="MU154593">
    <property type="protein sequence ID" value="KAF9492904.1"/>
    <property type="molecule type" value="Genomic_DNA"/>
</dbReference>
<dbReference type="Proteomes" id="UP000807025">
    <property type="component" value="Unassembled WGS sequence"/>
</dbReference>
<evidence type="ECO:0000259" key="3">
    <source>
        <dbReference type="Pfam" id="PF00544"/>
    </source>
</evidence>
<dbReference type="SUPFAM" id="SSF51126">
    <property type="entry name" value="Pectin lyase-like"/>
    <property type="match status" value="1"/>
</dbReference>
<organism evidence="4 5">
    <name type="scientific">Pleurotus eryngii</name>
    <name type="common">Boletus of the steppes</name>
    <dbReference type="NCBI Taxonomy" id="5323"/>
    <lineage>
        <taxon>Eukaryota</taxon>
        <taxon>Fungi</taxon>
        <taxon>Dikarya</taxon>
        <taxon>Basidiomycota</taxon>
        <taxon>Agaricomycotina</taxon>
        <taxon>Agaricomycetes</taxon>
        <taxon>Agaricomycetidae</taxon>
        <taxon>Agaricales</taxon>
        <taxon>Pleurotineae</taxon>
        <taxon>Pleurotaceae</taxon>
        <taxon>Pleurotus</taxon>
    </lineage>
</organism>
<dbReference type="OrthoDB" id="10396424at2759"/>
<sequence length="322" mass="36366">MLATCQNYIDMTGSPSSANTTFKGRNATEYHTLLQPSEWKAQVRYQLTNDTSLIGLNGNASLNEINLYLSSFHNIWIWNLKLVPLQDCFLTPETFPSSWNALYNTVSLVTASNIVKPGLQVSRLFDCKDGTDNVTFSYKVIRNHQKSLLLHDLGKMCFTIFGNYFNGSASRNPTMRFSSFDIFSNVYDYEARNDEPPRFNDAGQAHRREVLGPTPLDAVLQYHLDVYNQLHMQVKDNVFLQYSAFPNNISYIFTISEATLSNRPAKACVWEMPPCFLSTINGVAIASLCQVMADTMDFVRPNVFEGPGDVLEYVLSEVGQVH</sequence>
<protein>
    <recommendedName>
        <fullName evidence="3">Pectate lyase domain-containing protein</fullName>
    </recommendedName>
</protein>
<dbReference type="InterPro" id="IPR002022">
    <property type="entry name" value="Pec_lyase"/>
</dbReference>
<gene>
    <name evidence="4" type="ORF">BDN71DRAFT_1483651</name>
</gene>
<evidence type="ECO:0000256" key="1">
    <source>
        <dbReference type="ARBA" id="ARBA00010980"/>
    </source>
</evidence>
<evidence type="ECO:0000313" key="5">
    <source>
        <dbReference type="Proteomes" id="UP000807025"/>
    </source>
</evidence>
<evidence type="ECO:0000256" key="2">
    <source>
        <dbReference type="ARBA" id="ARBA00023239"/>
    </source>
</evidence>
<keyword evidence="2" id="KW-0456">Lyase</keyword>
<dbReference type="GO" id="GO:0016829">
    <property type="term" value="F:lyase activity"/>
    <property type="evidence" value="ECO:0007669"/>
    <property type="project" value="UniProtKB-KW"/>
</dbReference>
<accession>A0A9P5ZS05</accession>
<evidence type="ECO:0000313" key="4">
    <source>
        <dbReference type="EMBL" id="KAF9492904.1"/>
    </source>
</evidence>
<dbReference type="Gene3D" id="2.160.20.10">
    <property type="entry name" value="Single-stranded right-handed beta-helix, Pectin lyase-like"/>
    <property type="match status" value="1"/>
</dbReference>
<reference evidence="4" key="1">
    <citation type="submission" date="2020-11" db="EMBL/GenBank/DDBJ databases">
        <authorList>
            <consortium name="DOE Joint Genome Institute"/>
            <person name="Ahrendt S."/>
            <person name="Riley R."/>
            <person name="Andreopoulos W."/>
            <person name="Labutti K."/>
            <person name="Pangilinan J."/>
            <person name="Ruiz-Duenas F.J."/>
            <person name="Barrasa J.M."/>
            <person name="Sanchez-Garcia M."/>
            <person name="Camarero S."/>
            <person name="Miyauchi S."/>
            <person name="Serrano A."/>
            <person name="Linde D."/>
            <person name="Babiker R."/>
            <person name="Drula E."/>
            <person name="Ayuso-Fernandez I."/>
            <person name="Pacheco R."/>
            <person name="Padilla G."/>
            <person name="Ferreira P."/>
            <person name="Barriuso J."/>
            <person name="Kellner H."/>
            <person name="Castanera R."/>
            <person name="Alfaro M."/>
            <person name="Ramirez L."/>
            <person name="Pisabarro A.G."/>
            <person name="Kuo A."/>
            <person name="Tritt A."/>
            <person name="Lipzen A."/>
            <person name="He G."/>
            <person name="Yan M."/>
            <person name="Ng V."/>
            <person name="Cullen D."/>
            <person name="Martin F."/>
            <person name="Rosso M.-N."/>
            <person name="Henrissat B."/>
            <person name="Hibbett D."/>
            <person name="Martinez A.T."/>
            <person name="Grigoriev I.V."/>
        </authorList>
    </citation>
    <scope>NUCLEOTIDE SEQUENCE</scope>
    <source>
        <strain evidence="4">ATCC 90797</strain>
    </source>
</reference>
<dbReference type="InterPro" id="IPR012334">
    <property type="entry name" value="Pectin_lyas_fold"/>
</dbReference>
<comment type="caution">
    <text evidence="4">The sequence shown here is derived from an EMBL/GenBank/DDBJ whole genome shotgun (WGS) entry which is preliminary data.</text>
</comment>
<keyword evidence="5" id="KW-1185">Reference proteome</keyword>
<name>A0A9P5ZS05_PLEER</name>
<proteinExistence type="inferred from homology"/>